<dbReference type="EMBL" id="MT142259">
    <property type="protein sequence ID" value="QJA77030.1"/>
    <property type="molecule type" value="Genomic_DNA"/>
</dbReference>
<accession>A0A6M3IKF7</accession>
<sequence length="72" mass="7684">MAQVKRTFDPETKRKVSKSFLLYGIPTAVSTGITAYLKTGNLTTAVLVGILGLTGSILNVGVQYNKGIPKDK</sequence>
<feature type="transmembrane region" description="Helical" evidence="1">
    <location>
        <begin position="20"/>
        <end position="37"/>
    </location>
</feature>
<gene>
    <name evidence="3" type="ORF">MM415A01375_0011</name>
    <name evidence="2" type="ORF">MM415B01778_0005</name>
</gene>
<evidence type="ECO:0000313" key="3">
    <source>
        <dbReference type="EMBL" id="QJA77030.1"/>
    </source>
</evidence>
<organism evidence="2">
    <name type="scientific">viral metagenome</name>
    <dbReference type="NCBI Taxonomy" id="1070528"/>
    <lineage>
        <taxon>unclassified sequences</taxon>
        <taxon>metagenomes</taxon>
        <taxon>organismal metagenomes</taxon>
    </lineage>
</organism>
<keyword evidence="1" id="KW-1133">Transmembrane helix</keyword>
<keyword evidence="1" id="KW-0812">Transmembrane</keyword>
<keyword evidence="1" id="KW-0472">Membrane</keyword>
<evidence type="ECO:0000313" key="2">
    <source>
        <dbReference type="EMBL" id="QJA56872.1"/>
    </source>
</evidence>
<dbReference type="EMBL" id="MT141243">
    <property type="protein sequence ID" value="QJA56872.1"/>
    <property type="molecule type" value="Genomic_DNA"/>
</dbReference>
<proteinExistence type="predicted"/>
<feature type="transmembrane region" description="Helical" evidence="1">
    <location>
        <begin position="43"/>
        <end position="62"/>
    </location>
</feature>
<reference evidence="2" key="1">
    <citation type="submission" date="2020-03" db="EMBL/GenBank/DDBJ databases">
        <title>The deep terrestrial virosphere.</title>
        <authorList>
            <person name="Holmfeldt K."/>
            <person name="Nilsson E."/>
            <person name="Simone D."/>
            <person name="Lopez-Fernandez M."/>
            <person name="Wu X."/>
            <person name="de Brujin I."/>
            <person name="Lundin D."/>
            <person name="Andersson A."/>
            <person name="Bertilsson S."/>
            <person name="Dopson M."/>
        </authorList>
    </citation>
    <scope>NUCLEOTIDE SEQUENCE</scope>
    <source>
        <strain evidence="3">MM415A01375</strain>
        <strain evidence="2">MM415B01778</strain>
    </source>
</reference>
<evidence type="ECO:0000256" key="1">
    <source>
        <dbReference type="SAM" id="Phobius"/>
    </source>
</evidence>
<name>A0A6M3IKF7_9ZZZZ</name>
<dbReference type="AlphaFoldDB" id="A0A6M3IKF7"/>
<protein>
    <submittedName>
        <fullName evidence="2">Uncharacterized protein</fullName>
    </submittedName>
</protein>